<keyword evidence="3" id="KW-1185">Reference proteome</keyword>
<name>A0A4V6RR77_9GAMM</name>
<keyword evidence="1" id="KW-0812">Transmembrane</keyword>
<dbReference type="AlphaFoldDB" id="A0A4V6RR77"/>
<comment type="caution">
    <text evidence="2">The sequence shown here is derived from an EMBL/GenBank/DDBJ whole genome shotgun (WGS) entry which is preliminary data.</text>
</comment>
<feature type="transmembrane region" description="Helical" evidence="1">
    <location>
        <begin position="197"/>
        <end position="229"/>
    </location>
</feature>
<feature type="transmembrane region" description="Helical" evidence="1">
    <location>
        <begin position="153"/>
        <end position="177"/>
    </location>
</feature>
<evidence type="ECO:0000313" key="2">
    <source>
        <dbReference type="EMBL" id="THD08241.1"/>
    </source>
</evidence>
<evidence type="ECO:0000313" key="3">
    <source>
        <dbReference type="Proteomes" id="UP000306317"/>
    </source>
</evidence>
<protein>
    <submittedName>
        <fullName evidence="2">DUF4129 domain-containing protein</fullName>
    </submittedName>
</protein>
<evidence type="ECO:0000256" key="1">
    <source>
        <dbReference type="SAM" id="Phobius"/>
    </source>
</evidence>
<feature type="transmembrane region" description="Helical" evidence="1">
    <location>
        <begin position="35"/>
        <end position="68"/>
    </location>
</feature>
<keyword evidence="1" id="KW-0472">Membrane</keyword>
<feature type="transmembrane region" description="Helical" evidence="1">
    <location>
        <begin position="356"/>
        <end position="377"/>
    </location>
</feature>
<accession>A0A4V6RR77</accession>
<dbReference type="OrthoDB" id="183980at2"/>
<keyword evidence="1" id="KW-1133">Transmembrane helix</keyword>
<organism evidence="2 3">
    <name type="scientific">Rhodanobacter lindaniclasticus</name>
    <dbReference type="NCBI Taxonomy" id="75310"/>
    <lineage>
        <taxon>Bacteria</taxon>
        <taxon>Pseudomonadati</taxon>
        <taxon>Pseudomonadota</taxon>
        <taxon>Gammaproteobacteria</taxon>
        <taxon>Lysobacterales</taxon>
        <taxon>Rhodanobacteraceae</taxon>
        <taxon>Rhodanobacter</taxon>
    </lineage>
</organism>
<sequence>MELERIGVVLRPRVTREALDLGAAMLRAHARPVWSAWFAFTLPLFVLCNGLGVALGWPWLGWVLMWWLKPLFDRLPLYVLSRAVFDQAPGWRQTLRGQARWPWRRTLAALTWLRVDSNRALRLPLDLLEGSTRAQRSARWKVLRRRLVGETSLLTYFCLLFELVLFLSVWLFALLLIPHEWRPQSLIELVRGDTQVIPTAWVLAGAGVAYLAMSVIEPLYVACGFALYLNRRTQLEAWDIDLAFRRLRARLQGVALLAGALLCFGAWTPAAQAQATAEVHTAAVAKPASVSLDAVFGARAEAPDPRLAQAAAQAYRDPRFGGEHTVRRWEFKYTPKPATATVNPLFPWLGRLLGGFFQLLLWLLLIGVLGGLIWLGWRWRGRWLVREEEAAPALSPPISSMVDAPAALPADLAGAARALWQAQHRREALALLYRGCVEQTARELRQPPAADATEAHWLRQAQAIDDPQRSRRVIEIVRTWQFAAYAGRYPDDATVEQLLAGWPAQPGAST</sequence>
<gene>
    <name evidence="2" type="ORF">B1991_06120</name>
</gene>
<reference evidence="2 3" key="1">
    <citation type="submission" date="2017-02" db="EMBL/GenBank/DDBJ databases">
        <title>Whole genome sequencing of Rhodanobacter lindaniclasticus DSM 17932.</title>
        <authorList>
            <person name="Kumar S."/>
            <person name="Patil P."/>
            <person name="Patil P.B."/>
        </authorList>
    </citation>
    <scope>NUCLEOTIDE SEQUENCE [LARGE SCALE GENOMIC DNA]</scope>
    <source>
        <strain evidence="2 3">DSM 17932</strain>
    </source>
</reference>
<dbReference type="Proteomes" id="UP000306317">
    <property type="component" value="Unassembled WGS sequence"/>
</dbReference>
<dbReference type="RefSeq" id="WP_136257836.1">
    <property type="nucleotide sequence ID" value="NZ_MWIO01000017.1"/>
</dbReference>
<feature type="transmembrane region" description="Helical" evidence="1">
    <location>
        <begin position="249"/>
        <end position="267"/>
    </location>
</feature>
<dbReference type="EMBL" id="MWIO01000017">
    <property type="protein sequence ID" value="THD08241.1"/>
    <property type="molecule type" value="Genomic_DNA"/>
</dbReference>
<proteinExistence type="predicted"/>